<reference evidence="1" key="1">
    <citation type="submission" date="2018-06" db="EMBL/GenBank/DDBJ databases">
        <authorList>
            <person name="Zhirakovskaya E."/>
        </authorList>
    </citation>
    <scope>NUCLEOTIDE SEQUENCE</scope>
</reference>
<dbReference type="EMBL" id="UOGF01000111">
    <property type="protein sequence ID" value="VAX33551.1"/>
    <property type="molecule type" value="Genomic_DNA"/>
</dbReference>
<accession>A0A3B1D462</accession>
<protein>
    <submittedName>
        <fullName evidence="1">Uncharacterized protein</fullName>
    </submittedName>
</protein>
<gene>
    <name evidence="1" type="ORF">MNBD_NITROSPIRAE01-1902</name>
</gene>
<proteinExistence type="predicted"/>
<sequence length="210" mass="23044">MSASEFKLPEGITLQRGDLADGGYAYTVADKNLGQLGRILLQGMGDGKTHLSVEIFGDEHDPMIAKRKEILEPIGKKIMSLLREKVSEEMGDNTEFVTIPSVSSEKMETVQLKMDVCEQCAMPSSLLIFAPAAKTATSFENYAAKLRQKYTSDNVPTWIIGAVAKEGPPEGPSCYVLKVWPEKGEIEALKPNEINPLISVLGRSHCSERE</sequence>
<name>A0A3B1D462_9ZZZZ</name>
<dbReference type="AlphaFoldDB" id="A0A3B1D462"/>
<evidence type="ECO:0000313" key="1">
    <source>
        <dbReference type="EMBL" id="VAX33551.1"/>
    </source>
</evidence>
<organism evidence="1">
    <name type="scientific">hydrothermal vent metagenome</name>
    <dbReference type="NCBI Taxonomy" id="652676"/>
    <lineage>
        <taxon>unclassified sequences</taxon>
        <taxon>metagenomes</taxon>
        <taxon>ecological metagenomes</taxon>
    </lineage>
</organism>